<proteinExistence type="predicted"/>
<comment type="caution">
    <text evidence="2">The sequence shown here is derived from an EMBL/GenBank/DDBJ whole genome shotgun (WGS) entry which is preliminary data.</text>
</comment>
<feature type="domain" description="Prolyl 4-hydroxylase alpha subunit Fe(2+) 2OG dioxygenase" evidence="1">
    <location>
        <begin position="115"/>
        <end position="208"/>
    </location>
</feature>
<dbReference type="AlphaFoldDB" id="A0A9P5MUY7"/>
<dbReference type="Proteomes" id="UP000759537">
    <property type="component" value="Unassembled WGS sequence"/>
</dbReference>
<sequence>MASTIRIEQLLTPLRESIINKQPYISGTLQLPDSCFPLFYKVAKDDHAARHINLANATPDEVEQLTQACGPVGKMDSECFSPMLDPFHTELVKIIRDYLLEGTESKEVIKTEPYELNVYSKGSFFEAHDVNTPRSEKMFGSLVVVFPTHHEGGALLLRHRGQEWIFDSDQAPAAKCQPSIGYVAFFSDVEHEVAPVISGHRITLTYNLYFDDGGPVSANDAISEPPQPVNEDAIHEAFVALLESPEFLADGGTLAFGLRHVYPIKRERVSIAMKSLHPIENYLKHLCGVLKGSDSVVYQSACALGFEPVLYLYYEWTGRTDRASPTSPPLGVITDKVMDFNELQADMGQDLVGFAQSEGGILVARAKLREGGGSAIMLESRFESPELLEWVTPMTTFNRQEDVYPARYGPRSKPGLRWVSGYVCLVVRIGKGGDRLAYPTVGELSRRNLIKRMADDDDDDIYM</sequence>
<evidence type="ECO:0000313" key="3">
    <source>
        <dbReference type="Proteomes" id="UP000759537"/>
    </source>
</evidence>
<evidence type="ECO:0000259" key="1">
    <source>
        <dbReference type="Pfam" id="PF13640"/>
    </source>
</evidence>
<dbReference type="OrthoDB" id="27483at2759"/>
<protein>
    <recommendedName>
        <fullName evidence="1">Prolyl 4-hydroxylase alpha subunit Fe(2+) 2OG dioxygenase domain-containing protein</fullName>
    </recommendedName>
</protein>
<dbReference type="Pfam" id="PF13640">
    <property type="entry name" value="2OG-FeII_Oxy_3"/>
    <property type="match status" value="1"/>
</dbReference>
<evidence type="ECO:0000313" key="2">
    <source>
        <dbReference type="EMBL" id="KAF8479498.1"/>
    </source>
</evidence>
<reference evidence="2" key="1">
    <citation type="submission" date="2019-10" db="EMBL/GenBank/DDBJ databases">
        <authorList>
            <consortium name="DOE Joint Genome Institute"/>
            <person name="Kuo A."/>
            <person name="Miyauchi S."/>
            <person name="Kiss E."/>
            <person name="Drula E."/>
            <person name="Kohler A."/>
            <person name="Sanchez-Garcia M."/>
            <person name="Andreopoulos B."/>
            <person name="Barry K.W."/>
            <person name="Bonito G."/>
            <person name="Buee M."/>
            <person name="Carver A."/>
            <person name="Chen C."/>
            <person name="Cichocki N."/>
            <person name="Clum A."/>
            <person name="Culley D."/>
            <person name="Crous P.W."/>
            <person name="Fauchery L."/>
            <person name="Girlanda M."/>
            <person name="Hayes R."/>
            <person name="Keri Z."/>
            <person name="LaButti K."/>
            <person name="Lipzen A."/>
            <person name="Lombard V."/>
            <person name="Magnuson J."/>
            <person name="Maillard F."/>
            <person name="Morin E."/>
            <person name="Murat C."/>
            <person name="Nolan M."/>
            <person name="Ohm R."/>
            <person name="Pangilinan J."/>
            <person name="Pereira M."/>
            <person name="Perotto S."/>
            <person name="Peter M."/>
            <person name="Riley R."/>
            <person name="Sitrit Y."/>
            <person name="Stielow B."/>
            <person name="Szollosi G."/>
            <person name="Zifcakova L."/>
            <person name="Stursova M."/>
            <person name="Spatafora J.W."/>
            <person name="Tedersoo L."/>
            <person name="Vaario L.-M."/>
            <person name="Yamada A."/>
            <person name="Yan M."/>
            <person name="Wang P."/>
            <person name="Xu J."/>
            <person name="Bruns T."/>
            <person name="Baldrian P."/>
            <person name="Vilgalys R."/>
            <person name="Henrissat B."/>
            <person name="Grigoriev I.V."/>
            <person name="Hibbett D."/>
            <person name="Nagy L.G."/>
            <person name="Martin F.M."/>
        </authorList>
    </citation>
    <scope>NUCLEOTIDE SEQUENCE</scope>
    <source>
        <strain evidence="2">Prilba</strain>
    </source>
</reference>
<dbReference type="PANTHER" id="PTHR33099:SF14">
    <property type="entry name" value="PROLYL 4-HYDROXYLASE ALPHA SUBUNIT FE(2+) 2OG DIOXYGENASE DOMAIN-CONTAINING PROTEIN"/>
    <property type="match status" value="1"/>
</dbReference>
<keyword evidence="3" id="KW-1185">Reference proteome</keyword>
<dbReference type="InterPro" id="IPR044862">
    <property type="entry name" value="Pro_4_hyd_alph_FE2OG_OXY"/>
</dbReference>
<accession>A0A9P5MUY7</accession>
<name>A0A9P5MUY7_9AGAM</name>
<organism evidence="2 3">
    <name type="scientific">Russula ochroleuca</name>
    <dbReference type="NCBI Taxonomy" id="152965"/>
    <lineage>
        <taxon>Eukaryota</taxon>
        <taxon>Fungi</taxon>
        <taxon>Dikarya</taxon>
        <taxon>Basidiomycota</taxon>
        <taxon>Agaricomycotina</taxon>
        <taxon>Agaricomycetes</taxon>
        <taxon>Russulales</taxon>
        <taxon>Russulaceae</taxon>
        <taxon>Russula</taxon>
    </lineage>
</organism>
<dbReference type="PANTHER" id="PTHR33099">
    <property type="entry name" value="FE2OG DIOXYGENASE DOMAIN-CONTAINING PROTEIN"/>
    <property type="match status" value="1"/>
</dbReference>
<reference evidence="2" key="2">
    <citation type="journal article" date="2020" name="Nat. Commun.">
        <title>Large-scale genome sequencing of mycorrhizal fungi provides insights into the early evolution of symbiotic traits.</title>
        <authorList>
            <person name="Miyauchi S."/>
            <person name="Kiss E."/>
            <person name="Kuo A."/>
            <person name="Drula E."/>
            <person name="Kohler A."/>
            <person name="Sanchez-Garcia M."/>
            <person name="Morin E."/>
            <person name="Andreopoulos B."/>
            <person name="Barry K.W."/>
            <person name="Bonito G."/>
            <person name="Buee M."/>
            <person name="Carver A."/>
            <person name="Chen C."/>
            <person name="Cichocki N."/>
            <person name="Clum A."/>
            <person name="Culley D."/>
            <person name="Crous P.W."/>
            <person name="Fauchery L."/>
            <person name="Girlanda M."/>
            <person name="Hayes R.D."/>
            <person name="Keri Z."/>
            <person name="LaButti K."/>
            <person name="Lipzen A."/>
            <person name="Lombard V."/>
            <person name="Magnuson J."/>
            <person name="Maillard F."/>
            <person name="Murat C."/>
            <person name="Nolan M."/>
            <person name="Ohm R.A."/>
            <person name="Pangilinan J."/>
            <person name="Pereira M.F."/>
            <person name="Perotto S."/>
            <person name="Peter M."/>
            <person name="Pfister S."/>
            <person name="Riley R."/>
            <person name="Sitrit Y."/>
            <person name="Stielow J.B."/>
            <person name="Szollosi G."/>
            <person name="Zifcakova L."/>
            <person name="Stursova M."/>
            <person name="Spatafora J.W."/>
            <person name="Tedersoo L."/>
            <person name="Vaario L.M."/>
            <person name="Yamada A."/>
            <person name="Yan M."/>
            <person name="Wang P."/>
            <person name="Xu J."/>
            <person name="Bruns T."/>
            <person name="Baldrian P."/>
            <person name="Vilgalys R."/>
            <person name="Dunand C."/>
            <person name="Henrissat B."/>
            <person name="Grigoriev I.V."/>
            <person name="Hibbett D."/>
            <person name="Nagy L.G."/>
            <person name="Martin F.M."/>
        </authorList>
    </citation>
    <scope>NUCLEOTIDE SEQUENCE</scope>
    <source>
        <strain evidence="2">Prilba</strain>
    </source>
</reference>
<gene>
    <name evidence="2" type="ORF">DFH94DRAFT_485644</name>
</gene>
<dbReference type="EMBL" id="WHVB01000009">
    <property type="protein sequence ID" value="KAF8479498.1"/>
    <property type="molecule type" value="Genomic_DNA"/>
</dbReference>
<dbReference type="Gene3D" id="2.60.120.620">
    <property type="entry name" value="q2cbj1_9rhob like domain"/>
    <property type="match status" value="1"/>
</dbReference>